<dbReference type="PANTHER" id="PTHR43557">
    <property type="entry name" value="APOPTOSIS-INDUCING FACTOR 1"/>
    <property type="match status" value="1"/>
</dbReference>
<gene>
    <name evidence="8" type="ORF">ETH_00016775</name>
</gene>
<keyword evidence="5" id="KW-0560">Oxidoreductase</keyword>
<protein>
    <submittedName>
        <fullName evidence="8">Related to putidaredoxin reductase, related</fullName>
    </submittedName>
</protein>
<dbReference type="InterPro" id="IPR023753">
    <property type="entry name" value="FAD/NAD-binding_dom"/>
</dbReference>
<dbReference type="OMA" id="CDPMVAL"/>
<evidence type="ECO:0000256" key="3">
    <source>
        <dbReference type="ARBA" id="ARBA00022630"/>
    </source>
</evidence>
<dbReference type="Gene3D" id="3.30.390.30">
    <property type="match status" value="1"/>
</dbReference>
<dbReference type="OrthoDB" id="329734at2759"/>
<dbReference type="GO" id="GO:0016651">
    <property type="term" value="F:oxidoreductase activity, acting on NAD(P)H"/>
    <property type="evidence" value="ECO:0007669"/>
    <property type="project" value="TreeGrafter"/>
</dbReference>
<dbReference type="Pfam" id="PF14759">
    <property type="entry name" value="Reductase_C"/>
    <property type="match status" value="1"/>
</dbReference>
<feature type="domain" description="FAD/NAD(P)-binding" evidence="6">
    <location>
        <begin position="14"/>
        <end position="137"/>
    </location>
</feature>
<sequence>MEALLDEKVPLELVLGERVGGAFKNLLEANGVEFIPNMEASEIITRDGKVTGVRLKSGRVLAADRVIVGIGVVPELPHISSSKQLQQGNRGGLAVDPFLSCPSHPTIFAAGDIASFPYVKSGEDIRVEHFATAMDQGRVAAANMLGLNRPFAALPFFWTMLFGKGLRYIGNGYGFEDVIVEGDLSKFQFVAYYTKGDKVIAAATMGKDPACVAIGEALKANIMPTAAELRMGLQNSQDIINRVKQNAIKRVA</sequence>
<dbReference type="RefSeq" id="XP_013228806.1">
    <property type="nucleotide sequence ID" value="XM_013373352.1"/>
</dbReference>
<dbReference type="VEuPathDB" id="ToxoDB:ETH_00016775"/>
<dbReference type="PANTHER" id="PTHR43557:SF2">
    <property type="entry name" value="RIESKE DOMAIN-CONTAINING PROTEIN-RELATED"/>
    <property type="match status" value="1"/>
</dbReference>
<dbReference type="SUPFAM" id="SSF51905">
    <property type="entry name" value="FAD/NAD(P)-binding domain"/>
    <property type="match status" value="1"/>
</dbReference>
<dbReference type="Pfam" id="PF07992">
    <property type="entry name" value="Pyr_redox_2"/>
    <property type="match status" value="1"/>
</dbReference>
<keyword evidence="4" id="KW-0274">FAD</keyword>
<dbReference type="VEuPathDB" id="ToxoDB:ETH2_0538100"/>
<comment type="similarity">
    <text evidence="2">Belongs to the FAD-dependent oxidoreductase family.</text>
</comment>
<name>U6KRA8_EIMTE</name>
<comment type="cofactor">
    <cofactor evidence="1">
        <name>FAD</name>
        <dbReference type="ChEBI" id="CHEBI:57692"/>
    </cofactor>
</comment>
<evidence type="ECO:0000256" key="5">
    <source>
        <dbReference type="ARBA" id="ARBA00023002"/>
    </source>
</evidence>
<reference evidence="8" key="1">
    <citation type="submission" date="2013-10" db="EMBL/GenBank/DDBJ databases">
        <title>Genomic analysis of the causative agents of coccidiosis in chickens.</title>
        <authorList>
            <person name="Reid A.J."/>
            <person name="Blake D."/>
            <person name="Billington K."/>
            <person name="Browne H."/>
            <person name="Dunn M."/>
            <person name="Hung S."/>
            <person name="Kawahara F."/>
            <person name="Miranda-Saavedra D."/>
            <person name="Mourier T."/>
            <person name="Nagra H."/>
            <person name="Otto T.D."/>
            <person name="Rawlings N."/>
            <person name="Sanchez A."/>
            <person name="Sanders M."/>
            <person name="Subramaniam C."/>
            <person name="Tay Y."/>
            <person name="Dear P."/>
            <person name="Doerig C."/>
            <person name="Gruber A."/>
            <person name="Parkinson J."/>
            <person name="Shirley M."/>
            <person name="Wan K.L."/>
            <person name="Berriman M."/>
            <person name="Tomley F."/>
            <person name="Pain A."/>
        </authorList>
    </citation>
    <scope>NUCLEOTIDE SEQUENCE [LARGE SCALE GENOMIC DNA]</scope>
    <source>
        <strain evidence="8">Houghton</strain>
    </source>
</reference>
<keyword evidence="3" id="KW-0285">Flavoprotein</keyword>
<evidence type="ECO:0000259" key="6">
    <source>
        <dbReference type="Pfam" id="PF07992"/>
    </source>
</evidence>
<organism evidence="8 9">
    <name type="scientific">Eimeria tenella</name>
    <name type="common">Coccidian parasite</name>
    <dbReference type="NCBI Taxonomy" id="5802"/>
    <lineage>
        <taxon>Eukaryota</taxon>
        <taxon>Sar</taxon>
        <taxon>Alveolata</taxon>
        <taxon>Apicomplexa</taxon>
        <taxon>Conoidasida</taxon>
        <taxon>Coccidia</taxon>
        <taxon>Eucoccidiorida</taxon>
        <taxon>Eimeriorina</taxon>
        <taxon>Eimeriidae</taxon>
        <taxon>Eimeria</taxon>
    </lineage>
</organism>
<dbReference type="EMBL" id="HG673799">
    <property type="protein sequence ID" value="CDJ37968.1"/>
    <property type="molecule type" value="Genomic_DNA"/>
</dbReference>
<dbReference type="Gene3D" id="3.50.50.60">
    <property type="entry name" value="FAD/NAD(P)-binding domain"/>
    <property type="match status" value="2"/>
</dbReference>
<dbReference type="AlphaFoldDB" id="U6KRA8"/>
<feature type="domain" description="Reductase C-terminal" evidence="7">
    <location>
        <begin position="156"/>
        <end position="229"/>
    </location>
</feature>
<dbReference type="GeneID" id="25252509"/>
<evidence type="ECO:0000256" key="4">
    <source>
        <dbReference type="ARBA" id="ARBA00022827"/>
    </source>
</evidence>
<evidence type="ECO:0000313" key="9">
    <source>
        <dbReference type="Proteomes" id="UP000030747"/>
    </source>
</evidence>
<dbReference type="InterPro" id="IPR016156">
    <property type="entry name" value="FAD/NAD-linked_Rdtase_dimer_sf"/>
</dbReference>
<dbReference type="InterPro" id="IPR028202">
    <property type="entry name" value="Reductase_C"/>
</dbReference>
<reference evidence="8" key="2">
    <citation type="submission" date="2013-10" db="EMBL/GenBank/DDBJ databases">
        <authorList>
            <person name="Aslett M."/>
        </authorList>
    </citation>
    <scope>NUCLEOTIDE SEQUENCE [LARGE SCALE GENOMIC DNA]</scope>
    <source>
        <strain evidence="8">Houghton</strain>
    </source>
</reference>
<evidence type="ECO:0000256" key="1">
    <source>
        <dbReference type="ARBA" id="ARBA00001974"/>
    </source>
</evidence>
<dbReference type="GO" id="GO:0005737">
    <property type="term" value="C:cytoplasm"/>
    <property type="evidence" value="ECO:0007669"/>
    <property type="project" value="TreeGrafter"/>
</dbReference>
<accession>U6KRA8</accession>
<evidence type="ECO:0000256" key="2">
    <source>
        <dbReference type="ARBA" id="ARBA00006442"/>
    </source>
</evidence>
<dbReference type="SUPFAM" id="SSF55424">
    <property type="entry name" value="FAD/NAD-linked reductases, dimerisation (C-terminal) domain"/>
    <property type="match status" value="1"/>
</dbReference>
<keyword evidence="9" id="KW-1185">Reference proteome</keyword>
<dbReference type="Proteomes" id="UP000030747">
    <property type="component" value="Unassembled WGS sequence"/>
</dbReference>
<dbReference type="InterPro" id="IPR050446">
    <property type="entry name" value="FAD-oxidoreductase/Apoptosis"/>
</dbReference>
<evidence type="ECO:0000259" key="7">
    <source>
        <dbReference type="Pfam" id="PF14759"/>
    </source>
</evidence>
<proteinExistence type="inferred from homology"/>
<evidence type="ECO:0000313" key="8">
    <source>
        <dbReference type="EMBL" id="CDJ37968.1"/>
    </source>
</evidence>
<dbReference type="InterPro" id="IPR036188">
    <property type="entry name" value="FAD/NAD-bd_sf"/>
</dbReference>